<evidence type="ECO:0000256" key="2">
    <source>
        <dbReference type="SAM" id="Phobius"/>
    </source>
</evidence>
<feature type="transmembrane region" description="Helical" evidence="2">
    <location>
        <begin position="62"/>
        <end position="82"/>
    </location>
</feature>
<comment type="caution">
    <text evidence="3">The sequence shown here is derived from an EMBL/GenBank/DDBJ whole genome shotgun (WGS) entry which is preliminary data.</text>
</comment>
<dbReference type="STRING" id="1077348.A0A2G8RYG1"/>
<keyword evidence="4" id="KW-1185">Reference proteome</keyword>
<accession>A0A2G8RYG1</accession>
<feature type="transmembrane region" description="Helical" evidence="2">
    <location>
        <begin position="102"/>
        <end position="122"/>
    </location>
</feature>
<organism evidence="3 4">
    <name type="scientific">Ganoderma sinense ZZ0214-1</name>
    <dbReference type="NCBI Taxonomy" id="1077348"/>
    <lineage>
        <taxon>Eukaryota</taxon>
        <taxon>Fungi</taxon>
        <taxon>Dikarya</taxon>
        <taxon>Basidiomycota</taxon>
        <taxon>Agaricomycotina</taxon>
        <taxon>Agaricomycetes</taxon>
        <taxon>Polyporales</taxon>
        <taxon>Polyporaceae</taxon>
        <taxon>Ganoderma</taxon>
    </lineage>
</organism>
<evidence type="ECO:0000256" key="1">
    <source>
        <dbReference type="SAM" id="MobiDB-lite"/>
    </source>
</evidence>
<feature type="transmembrane region" description="Helical" evidence="2">
    <location>
        <begin position="22"/>
        <end position="50"/>
    </location>
</feature>
<proteinExistence type="predicted"/>
<dbReference type="EMBL" id="AYKW01000045">
    <property type="protein sequence ID" value="PIL26552.1"/>
    <property type="molecule type" value="Genomic_DNA"/>
</dbReference>
<dbReference type="AlphaFoldDB" id="A0A2G8RYG1"/>
<reference evidence="3 4" key="1">
    <citation type="journal article" date="2015" name="Sci. Rep.">
        <title>Chromosome-level genome map provides insights into diverse defense mechanisms in the medicinal fungus Ganoderma sinense.</title>
        <authorList>
            <person name="Zhu Y."/>
            <person name="Xu J."/>
            <person name="Sun C."/>
            <person name="Zhou S."/>
            <person name="Xu H."/>
            <person name="Nelson D.R."/>
            <person name="Qian J."/>
            <person name="Song J."/>
            <person name="Luo H."/>
            <person name="Xiang L."/>
            <person name="Li Y."/>
            <person name="Xu Z."/>
            <person name="Ji A."/>
            <person name="Wang L."/>
            <person name="Lu S."/>
            <person name="Hayward A."/>
            <person name="Sun W."/>
            <person name="Li X."/>
            <person name="Schwartz D.C."/>
            <person name="Wang Y."/>
            <person name="Chen S."/>
        </authorList>
    </citation>
    <scope>NUCLEOTIDE SEQUENCE [LARGE SCALE GENOMIC DNA]</scope>
    <source>
        <strain evidence="3 4">ZZ0214-1</strain>
    </source>
</reference>
<keyword evidence="2" id="KW-0812">Transmembrane</keyword>
<dbReference type="Proteomes" id="UP000230002">
    <property type="component" value="Unassembled WGS sequence"/>
</dbReference>
<protein>
    <submittedName>
        <fullName evidence="3">Uncharacterized protein</fullName>
    </submittedName>
</protein>
<keyword evidence="2" id="KW-0472">Membrane</keyword>
<gene>
    <name evidence="3" type="ORF">GSI_12310</name>
</gene>
<feature type="transmembrane region" description="Helical" evidence="2">
    <location>
        <begin position="129"/>
        <end position="155"/>
    </location>
</feature>
<feature type="transmembrane region" description="Helical" evidence="2">
    <location>
        <begin position="161"/>
        <end position="183"/>
    </location>
</feature>
<evidence type="ECO:0000313" key="4">
    <source>
        <dbReference type="Proteomes" id="UP000230002"/>
    </source>
</evidence>
<feature type="transmembrane region" description="Helical" evidence="2">
    <location>
        <begin position="239"/>
        <end position="258"/>
    </location>
</feature>
<name>A0A2G8RYG1_9APHY</name>
<feature type="region of interest" description="Disordered" evidence="1">
    <location>
        <begin position="269"/>
        <end position="307"/>
    </location>
</feature>
<feature type="transmembrane region" description="Helical" evidence="2">
    <location>
        <begin position="204"/>
        <end position="227"/>
    </location>
</feature>
<evidence type="ECO:0000313" key="3">
    <source>
        <dbReference type="EMBL" id="PIL26552.1"/>
    </source>
</evidence>
<keyword evidence="2" id="KW-1133">Transmembrane helix</keyword>
<dbReference type="OrthoDB" id="2756618at2759"/>
<sequence>MSDGTPSLNAAATYVGPASRRFYVGAFAVETVLFVASVCTYAYGSWLILFRVHPSARRQTSTVVLFAANTMMLFLSFVHIAFDVAIARRGFLYPPDTWEQVKYVMYVTQTLIGDGFMIYRLFRVYSRHWPVIVVPSILLLADAVVGYPCAFLGVTGFYMSVVFYAISLILNVICTACIMLKVFRITRDFHGVYLQGHRLKLWKVLEATVQTTAIYSAGAVSLVITFVNSTDVGYPTCLNVFPAVIGLVFSFIAIRIALNLARDGKRADPNFQLTETGGPSADARSRQTASSATYVDREGEGAGAGHPSILQVLASPKPYYGYGYGDKDKDKFGEDSVLDIAKDNSKSASASAESLVFAPVPVPVTVSVPVPVPVLLLPSGLEEFDRGMRVLQGEAV</sequence>